<comment type="catalytic activity">
    <reaction evidence="8">
        <text>[GlcNAc-(1-&gt;4)-Mur2Ac(oyl-L-Ala-gamma-D-Glu-L-Lys-D-Ala-D-Ala)](n)-di-trans,octa-cis-undecaprenyl diphosphate + beta-D-GlcNAc-(1-&gt;4)-Mur2Ac(oyl-L-Ala-gamma-D-Glu-L-Lys-D-Ala-D-Ala)-di-trans,octa-cis-undecaprenyl diphosphate = [GlcNAc-(1-&gt;4)-Mur2Ac(oyl-L-Ala-gamma-D-Glu-L-Lys-D-Ala-D-Ala)](n+1)-di-trans,octa-cis-undecaprenyl diphosphate + di-trans,octa-cis-undecaprenyl diphosphate + H(+)</text>
        <dbReference type="Rhea" id="RHEA:23708"/>
        <dbReference type="Rhea" id="RHEA-COMP:9602"/>
        <dbReference type="Rhea" id="RHEA-COMP:9603"/>
        <dbReference type="ChEBI" id="CHEBI:15378"/>
        <dbReference type="ChEBI" id="CHEBI:58405"/>
        <dbReference type="ChEBI" id="CHEBI:60033"/>
        <dbReference type="ChEBI" id="CHEBI:78435"/>
        <dbReference type="EC" id="2.4.99.28"/>
    </reaction>
</comment>
<dbReference type="EMBL" id="WBJX01000004">
    <property type="protein sequence ID" value="KAB1637092.1"/>
    <property type="molecule type" value="Genomic_DNA"/>
</dbReference>
<evidence type="ECO:0000256" key="8">
    <source>
        <dbReference type="ARBA" id="ARBA00049902"/>
    </source>
</evidence>
<dbReference type="GO" id="GO:0006508">
    <property type="term" value="P:proteolysis"/>
    <property type="evidence" value="ECO:0007669"/>
    <property type="project" value="UniProtKB-KW"/>
</dbReference>
<dbReference type="InterPro" id="IPR036950">
    <property type="entry name" value="PBP_transglycosylase"/>
</dbReference>
<dbReference type="GO" id="GO:0008658">
    <property type="term" value="F:penicillin binding"/>
    <property type="evidence" value="ECO:0007669"/>
    <property type="project" value="InterPro"/>
</dbReference>
<dbReference type="GO" id="GO:0009252">
    <property type="term" value="P:peptidoglycan biosynthetic process"/>
    <property type="evidence" value="ECO:0007669"/>
    <property type="project" value="TreeGrafter"/>
</dbReference>
<evidence type="ECO:0000256" key="3">
    <source>
        <dbReference type="ARBA" id="ARBA00022676"/>
    </source>
</evidence>
<dbReference type="PROSITE" id="PS51178">
    <property type="entry name" value="PASTA"/>
    <property type="match status" value="2"/>
</dbReference>
<dbReference type="AlphaFoldDB" id="A0A7J5AZQ4"/>
<keyword evidence="3" id="KW-0328">Glycosyltransferase</keyword>
<keyword evidence="6" id="KW-0511">Multifunctional enzyme</keyword>
<organism evidence="10 11">
    <name type="scientific">Pseudoclavibacter terrae</name>
    <dbReference type="NCBI Taxonomy" id="1530195"/>
    <lineage>
        <taxon>Bacteria</taxon>
        <taxon>Bacillati</taxon>
        <taxon>Actinomycetota</taxon>
        <taxon>Actinomycetes</taxon>
        <taxon>Micrococcales</taxon>
        <taxon>Microbacteriaceae</taxon>
        <taxon>Pseudoclavibacter</taxon>
    </lineage>
</organism>
<keyword evidence="5" id="KW-0378">Hydrolase</keyword>
<dbReference type="Pfam" id="PF00905">
    <property type="entry name" value="Transpeptidase"/>
    <property type="match status" value="1"/>
</dbReference>
<evidence type="ECO:0000313" key="11">
    <source>
        <dbReference type="Proteomes" id="UP000490386"/>
    </source>
</evidence>
<dbReference type="PANTHER" id="PTHR32282">
    <property type="entry name" value="BINDING PROTEIN TRANSPEPTIDASE, PUTATIVE-RELATED"/>
    <property type="match status" value="1"/>
</dbReference>
<feature type="domain" description="PASTA" evidence="9">
    <location>
        <begin position="772"/>
        <end position="840"/>
    </location>
</feature>
<dbReference type="RefSeq" id="WP_151424133.1">
    <property type="nucleotide sequence ID" value="NZ_WBJX01000004.1"/>
</dbReference>
<evidence type="ECO:0000313" key="10">
    <source>
        <dbReference type="EMBL" id="KAB1637092.1"/>
    </source>
</evidence>
<name>A0A7J5AZQ4_9MICO</name>
<evidence type="ECO:0000256" key="2">
    <source>
        <dbReference type="ARBA" id="ARBA00022670"/>
    </source>
</evidence>
<dbReference type="PANTHER" id="PTHR32282:SF33">
    <property type="entry name" value="PEPTIDOGLYCAN GLYCOSYLTRANSFERASE"/>
    <property type="match status" value="1"/>
</dbReference>
<evidence type="ECO:0000256" key="4">
    <source>
        <dbReference type="ARBA" id="ARBA00022679"/>
    </source>
</evidence>
<dbReference type="SUPFAM" id="SSF53955">
    <property type="entry name" value="Lysozyme-like"/>
    <property type="match status" value="1"/>
</dbReference>
<gene>
    <name evidence="10" type="ORF">F8O03_12400</name>
</gene>
<dbReference type="CDD" id="cd06577">
    <property type="entry name" value="PASTA_pknB"/>
    <property type="match status" value="2"/>
</dbReference>
<comment type="caution">
    <text evidence="10">The sequence shown here is derived from an EMBL/GenBank/DDBJ whole genome shotgun (WGS) entry which is preliminary data.</text>
</comment>
<dbReference type="InterPro" id="IPR023346">
    <property type="entry name" value="Lysozyme-like_dom_sf"/>
</dbReference>
<dbReference type="GO" id="GO:0009002">
    <property type="term" value="F:serine-type D-Ala-D-Ala carboxypeptidase activity"/>
    <property type="evidence" value="ECO:0007669"/>
    <property type="project" value="UniProtKB-EC"/>
</dbReference>
<dbReference type="InterPro" id="IPR001264">
    <property type="entry name" value="Glyco_trans_51"/>
</dbReference>
<dbReference type="Pfam" id="PF00912">
    <property type="entry name" value="Transgly"/>
    <property type="match status" value="1"/>
</dbReference>
<evidence type="ECO:0000259" key="9">
    <source>
        <dbReference type="PROSITE" id="PS51178"/>
    </source>
</evidence>
<dbReference type="GO" id="GO:0030288">
    <property type="term" value="C:outer membrane-bounded periplasmic space"/>
    <property type="evidence" value="ECO:0007669"/>
    <property type="project" value="TreeGrafter"/>
</dbReference>
<keyword evidence="4" id="KW-0808">Transferase</keyword>
<dbReference type="InterPro" id="IPR012338">
    <property type="entry name" value="Beta-lactam/transpept-like"/>
</dbReference>
<dbReference type="InterPro" id="IPR001460">
    <property type="entry name" value="PCN-bd_Tpept"/>
</dbReference>
<sequence length="842" mass="89172">MATKKRGSWKRGPLTRVLGLVGVSGLAAVLITALVTPLVSVANIAENSSINLFESLPDYLEINELQQVTELYAKQGGQDVKFAQFYNQNRVEVPLDKISPWVPLAAISVEDPRFREHDGVDVISAARALVTSVIGDASAGASTITMQWVRNVRVQEAEAILDPAESEKAYIEATDPNTGRKLQEMRLAIGVEQQYSKDEILQGYLNIALFGGTTYGIESAAQRYFGKPAIDLNLQEAASLIAIVQEPNAYRLDREENIEGNKERRDYILMRMMEEGAIDQATYESTIALPVEPNVKDPNHGCEFAEGNAKYFCKFVQLSVLQDEAFGATEAERNFNLAGKGYKIYTSLDLDMQSVATQSMQNAVPSTYPGTDLGAAASMVENGTGRILAMVQNTQFSEVAENQEQPGVTSVNYNTDYEYGGSTGFQTGSTYKIFTLAEWIASGKSLYSSVPGQNRTFYLENFSNTCDAESDGPWAPTNDSGQRVGTVSVKSATASSINTAYVTMAERLDQCRIRDTAMALGGHRADGAINQSVPAAILGAANEMAPLSMATVMSGLANNGVSCSPTGIDRVTLPDGTEVTGPKSRCIQAVSPQVAAGVDEALAGVVNGGTGSRSNPGIVPLIGKTGTTDNGLQTWMVGATTKVGLAVWVGNANGLVPMYDVDLPLAAGSQTRHVLFNDIIGHAMSTYGGGDFPEYVEDEDALVLATIPDLTGRSTEEARQVLESLGFGVSIGPSVDSDQSPGSVANTLPTANTRVDKGTTVTIHPSALPDDSTTGLLAPDVTGKTQDEATSLLAGAGFTGTVTVISEANATVPSGQVIRTDPATGTPIEPTGQLRLFISSGP</sequence>
<keyword evidence="2" id="KW-0645">Protease</keyword>
<proteinExistence type="predicted"/>
<keyword evidence="1" id="KW-0121">Carboxypeptidase</keyword>
<comment type="catalytic activity">
    <reaction evidence="7">
        <text>Preferential cleavage: (Ac)2-L-Lys-D-Ala-|-D-Ala. Also transpeptidation of peptidyl-alanyl moieties that are N-acyl substituents of D-alanine.</text>
        <dbReference type="EC" id="3.4.16.4"/>
    </reaction>
</comment>
<dbReference type="Gene3D" id="3.30.10.20">
    <property type="match status" value="2"/>
</dbReference>
<dbReference type="Pfam" id="PF03793">
    <property type="entry name" value="PASTA"/>
    <property type="match status" value="2"/>
</dbReference>
<dbReference type="Proteomes" id="UP000490386">
    <property type="component" value="Unassembled WGS sequence"/>
</dbReference>
<dbReference type="InterPro" id="IPR005543">
    <property type="entry name" value="PASTA_dom"/>
</dbReference>
<evidence type="ECO:0000256" key="5">
    <source>
        <dbReference type="ARBA" id="ARBA00022801"/>
    </source>
</evidence>
<protein>
    <submittedName>
        <fullName evidence="10">PASTA domain-containing protein</fullName>
    </submittedName>
</protein>
<dbReference type="SMART" id="SM00740">
    <property type="entry name" value="PASTA"/>
    <property type="match status" value="2"/>
</dbReference>
<evidence type="ECO:0000256" key="7">
    <source>
        <dbReference type="ARBA" id="ARBA00034000"/>
    </source>
</evidence>
<dbReference type="SUPFAM" id="SSF56601">
    <property type="entry name" value="beta-lactamase/transpeptidase-like"/>
    <property type="match status" value="1"/>
</dbReference>
<reference evidence="10 11" key="1">
    <citation type="submission" date="2019-09" db="EMBL/GenBank/DDBJ databases">
        <title>Phylogeny of genus Pseudoclavibacter and closely related genus.</title>
        <authorList>
            <person name="Li Y."/>
        </authorList>
    </citation>
    <scope>NUCLEOTIDE SEQUENCE [LARGE SCALE GENOMIC DNA]</scope>
    <source>
        <strain evidence="10 11">THG-MD12</strain>
    </source>
</reference>
<dbReference type="OrthoDB" id="9766909at2"/>
<keyword evidence="11" id="KW-1185">Reference proteome</keyword>
<accession>A0A7J5AZQ4</accession>
<dbReference type="GO" id="GO:0008955">
    <property type="term" value="F:peptidoglycan glycosyltransferase activity"/>
    <property type="evidence" value="ECO:0007669"/>
    <property type="project" value="UniProtKB-EC"/>
</dbReference>
<feature type="domain" description="PASTA" evidence="9">
    <location>
        <begin position="698"/>
        <end position="767"/>
    </location>
</feature>
<evidence type="ECO:0000256" key="6">
    <source>
        <dbReference type="ARBA" id="ARBA00023268"/>
    </source>
</evidence>
<dbReference type="InterPro" id="IPR050396">
    <property type="entry name" value="Glycosyltr_51/Transpeptidase"/>
</dbReference>
<dbReference type="Gene3D" id="3.40.710.10">
    <property type="entry name" value="DD-peptidase/beta-lactamase superfamily"/>
    <property type="match status" value="1"/>
</dbReference>
<dbReference type="Gene3D" id="1.10.3810.10">
    <property type="entry name" value="Biosynthetic peptidoglycan transglycosylase-like"/>
    <property type="match status" value="1"/>
</dbReference>
<evidence type="ECO:0000256" key="1">
    <source>
        <dbReference type="ARBA" id="ARBA00022645"/>
    </source>
</evidence>